<dbReference type="Proteomes" id="UP001162483">
    <property type="component" value="Unassembled WGS sequence"/>
</dbReference>
<evidence type="ECO:0000313" key="1">
    <source>
        <dbReference type="EMBL" id="CAI9577112.1"/>
    </source>
</evidence>
<reference evidence="1" key="1">
    <citation type="submission" date="2023-05" db="EMBL/GenBank/DDBJ databases">
        <authorList>
            <person name="Stuckert A."/>
        </authorList>
    </citation>
    <scope>NUCLEOTIDE SEQUENCE</scope>
</reference>
<name>A0ABN9E0M5_9NEOB</name>
<gene>
    <name evidence="1" type="ORF">SPARVUS_LOCUS8632324</name>
</gene>
<evidence type="ECO:0000313" key="2">
    <source>
        <dbReference type="Proteomes" id="UP001162483"/>
    </source>
</evidence>
<organism evidence="1 2">
    <name type="scientific">Staurois parvus</name>
    <dbReference type="NCBI Taxonomy" id="386267"/>
    <lineage>
        <taxon>Eukaryota</taxon>
        <taxon>Metazoa</taxon>
        <taxon>Chordata</taxon>
        <taxon>Craniata</taxon>
        <taxon>Vertebrata</taxon>
        <taxon>Euteleostomi</taxon>
        <taxon>Amphibia</taxon>
        <taxon>Batrachia</taxon>
        <taxon>Anura</taxon>
        <taxon>Neobatrachia</taxon>
        <taxon>Ranoidea</taxon>
        <taxon>Ranidae</taxon>
        <taxon>Staurois</taxon>
    </lineage>
</organism>
<proteinExistence type="predicted"/>
<comment type="caution">
    <text evidence="1">The sequence shown here is derived from an EMBL/GenBank/DDBJ whole genome shotgun (WGS) entry which is preliminary data.</text>
</comment>
<keyword evidence="2" id="KW-1185">Reference proteome</keyword>
<dbReference type="EMBL" id="CATNWA010014892">
    <property type="protein sequence ID" value="CAI9577112.1"/>
    <property type="molecule type" value="Genomic_DNA"/>
</dbReference>
<sequence>CALSEVLPVIGVCALSEVLPVIGVCALSEVLSVIGVCAVRGAAGDRCVVSEVPLVIGVCAVRGAAGDRCDNAYTKRQSQPGHTDITCHMTPPDTTNYYFSRPPHRIQQYYKSVETF</sequence>
<protein>
    <submittedName>
        <fullName evidence="1">Uncharacterized protein</fullName>
    </submittedName>
</protein>
<accession>A0ABN9E0M5</accession>
<feature type="non-terminal residue" evidence="1">
    <location>
        <position position="1"/>
    </location>
</feature>